<feature type="compositionally biased region" description="Basic and acidic residues" evidence="1">
    <location>
        <begin position="165"/>
        <end position="175"/>
    </location>
</feature>
<dbReference type="GO" id="GO:0140359">
    <property type="term" value="F:ABC-type transporter activity"/>
    <property type="evidence" value="ECO:0007669"/>
    <property type="project" value="InterPro"/>
</dbReference>
<dbReference type="Proteomes" id="UP000315082">
    <property type="component" value="Chromosome"/>
</dbReference>
<feature type="transmembrane region" description="Helical" evidence="2">
    <location>
        <begin position="601"/>
        <end position="625"/>
    </location>
</feature>
<feature type="transmembrane region" description="Helical" evidence="2">
    <location>
        <begin position="296"/>
        <end position="322"/>
    </location>
</feature>
<feature type="transmembrane region" description="Helical" evidence="2">
    <location>
        <begin position="248"/>
        <end position="266"/>
    </location>
</feature>
<evidence type="ECO:0000313" key="5">
    <source>
        <dbReference type="Proteomes" id="UP000315082"/>
    </source>
</evidence>
<dbReference type="AlphaFoldDB" id="A0A518JV02"/>
<feature type="transmembrane region" description="Helical" evidence="2">
    <location>
        <begin position="637"/>
        <end position="670"/>
    </location>
</feature>
<keyword evidence="2" id="KW-0812">Transmembrane</keyword>
<dbReference type="EMBL" id="CP036348">
    <property type="protein sequence ID" value="QDV69372.1"/>
    <property type="molecule type" value="Genomic_DNA"/>
</dbReference>
<evidence type="ECO:0000256" key="1">
    <source>
        <dbReference type="SAM" id="MobiDB-lite"/>
    </source>
</evidence>
<dbReference type="InterPro" id="IPR003675">
    <property type="entry name" value="Rce1/LyrA-like_dom"/>
</dbReference>
<feature type="transmembrane region" description="Helical" evidence="2">
    <location>
        <begin position="425"/>
        <end position="444"/>
    </location>
</feature>
<evidence type="ECO:0000313" key="4">
    <source>
        <dbReference type="EMBL" id="QDV69372.1"/>
    </source>
</evidence>
<dbReference type="KEGG" id="rcf:Poly24_30870"/>
<evidence type="ECO:0000256" key="2">
    <source>
        <dbReference type="SAM" id="Phobius"/>
    </source>
</evidence>
<dbReference type="Pfam" id="PF12679">
    <property type="entry name" value="ABC2_membrane_2"/>
    <property type="match status" value="1"/>
</dbReference>
<feature type="transmembrane region" description="Helical" evidence="2">
    <location>
        <begin position="480"/>
        <end position="501"/>
    </location>
</feature>
<dbReference type="Pfam" id="PF02517">
    <property type="entry name" value="Rce1-like"/>
    <property type="match status" value="1"/>
</dbReference>
<gene>
    <name evidence="4" type="ORF">Poly24_30870</name>
</gene>
<evidence type="ECO:0000259" key="3">
    <source>
        <dbReference type="Pfam" id="PF02517"/>
    </source>
</evidence>
<feature type="transmembrane region" description="Helical" evidence="2">
    <location>
        <begin position="376"/>
        <end position="405"/>
    </location>
</feature>
<name>A0A518JV02_9BACT</name>
<dbReference type="RefSeq" id="WP_231753153.1">
    <property type="nucleotide sequence ID" value="NZ_CP036348.1"/>
</dbReference>
<sequence>MQQDSQTPRFSTIRLIYLREMRDQLRDRRTIFTIAILPMLVYPLVGMLMLQMAQFTQQQPISICIVGSENLPGDPALVIDEELNPALLKQPETVRIESRNPADMAPDQIDATCQTWIRDGLFDAVVIIPSGFDPAANAATTQGDDGAPAPETKDAVASNGEATDEEHSINDRESSDVPEIELLYSVASDQSRVAGDRMQMVLDRWRSLWVKERLIREGVDANALRPFEIESRDIAPESTRRAAFWSKLLPFVMLVWAMTGAFYPAIDLVAGEKERGTLETLLCSPALRSEIVWGKLAAVTTFSIMTSLLNVVSMQLTATFAFHQLGLSQGNAAMGSPPIGAMLWLLLALFPLSALFSSLALAVAAMARSSKEGQYYLMPLMMVTLPLVLVPLLPGTTLSLGTSLIPVTGMFLLVRALVEGQYSDALLHLPVVAMVTFGCLSLAVRWAQRQFENEDVLFRDGEQWDLGMWMRHLWRDRQPVATVGQALMCGVIVLMGLFFGRLMASQPHTWNDLAIAVLLPQIGMILAPALLMSIVLTTSIRTSLRIRFPQRGAMAAALLLGFTLHPTYSQLGYWIGEIYPMSEAAKEAIAPLMELLNAQPLWAVIFMMAFVPAICEEFTFRGFIFGGLARNRGGLRAVLVTAVMFGFSHAIFQQSLAATVMGCVLGWIALRTGSVLPGIVLHVTNNALSLSVARTTLHPELFDSWLGFFLRQGADGNPSYQPIWIVISASLAVACLIYFSLFHDQYADDDEIQKSEREWIKSQESQAAQAAS</sequence>
<dbReference type="GO" id="GO:0080120">
    <property type="term" value="P:CAAX-box protein maturation"/>
    <property type="evidence" value="ECO:0007669"/>
    <property type="project" value="UniProtKB-ARBA"/>
</dbReference>
<feature type="transmembrane region" description="Helical" evidence="2">
    <location>
        <begin position="342"/>
        <end position="364"/>
    </location>
</feature>
<dbReference type="PANTHER" id="PTHR43471">
    <property type="entry name" value="ABC TRANSPORTER PERMEASE"/>
    <property type="match status" value="1"/>
</dbReference>
<feature type="domain" description="CAAX prenyl protease 2/Lysostaphin resistance protein A-like" evidence="3">
    <location>
        <begin position="600"/>
        <end position="688"/>
    </location>
</feature>
<keyword evidence="2" id="KW-0472">Membrane</keyword>
<dbReference type="GO" id="GO:0004175">
    <property type="term" value="F:endopeptidase activity"/>
    <property type="evidence" value="ECO:0007669"/>
    <property type="project" value="UniProtKB-ARBA"/>
</dbReference>
<dbReference type="GO" id="GO:0016020">
    <property type="term" value="C:membrane"/>
    <property type="evidence" value="ECO:0007669"/>
    <property type="project" value="UniProtKB-SubCell"/>
</dbReference>
<feature type="transmembrane region" description="Helical" evidence="2">
    <location>
        <begin position="31"/>
        <end position="53"/>
    </location>
</feature>
<organism evidence="4 5">
    <name type="scientific">Rosistilla carotiformis</name>
    <dbReference type="NCBI Taxonomy" id="2528017"/>
    <lineage>
        <taxon>Bacteria</taxon>
        <taxon>Pseudomonadati</taxon>
        <taxon>Planctomycetota</taxon>
        <taxon>Planctomycetia</taxon>
        <taxon>Pirellulales</taxon>
        <taxon>Pirellulaceae</taxon>
        <taxon>Rosistilla</taxon>
    </lineage>
</organism>
<dbReference type="NCBIfam" id="NF041647">
    <property type="entry name" value="ABC_perm_CPBP"/>
    <property type="match status" value="1"/>
</dbReference>
<proteinExistence type="predicted"/>
<reference evidence="4 5" key="1">
    <citation type="submission" date="2019-02" db="EMBL/GenBank/DDBJ databases">
        <title>Deep-cultivation of Planctomycetes and their phenomic and genomic characterization uncovers novel biology.</title>
        <authorList>
            <person name="Wiegand S."/>
            <person name="Jogler M."/>
            <person name="Boedeker C."/>
            <person name="Pinto D."/>
            <person name="Vollmers J."/>
            <person name="Rivas-Marin E."/>
            <person name="Kohn T."/>
            <person name="Peeters S.H."/>
            <person name="Heuer A."/>
            <person name="Rast P."/>
            <person name="Oberbeckmann S."/>
            <person name="Bunk B."/>
            <person name="Jeske O."/>
            <person name="Meyerdierks A."/>
            <person name="Storesund J.E."/>
            <person name="Kallscheuer N."/>
            <person name="Luecker S."/>
            <person name="Lage O.M."/>
            <person name="Pohl T."/>
            <person name="Merkel B.J."/>
            <person name="Hornburger P."/>
            <person name="Mueller R.-W."/>
            <person name="Bruemmer F."/>
            <person name="Labrenz M."/>
            <person name="Spormann A.M."/>
            <person name="Op den Camp H."/>
            <person name="Overmann J."/>
            <person name="Amann R."/>
            <person name="Jetten M.S.M."/>
            <person name="Mascher T."/>
            <person name="Medema M.H."/>
            <person name="Devos D.P."/>
            <person name="Kaster A.-K."/>
            <person name="Ovreas L."/>
            <person name="Rohde M."/>
            <person name="Galperin M.Y."/>
            <person name="Jogler C."/>
        </authorList>
    </citation>
    <scope>NUCLEOTIDE SEQUENCE [LARGE SCALE GENOMIC DNA]</scope>
    <source>
        <strain evidence="4 5">Poly24</strain>
    </source>
</reference>
<keyword evidence="2" id="KW-1133">Transmembrane helix</keyword>
<feature type="transmembrane region" description="Helical" evidence="2">
    <location>
        <begin position="552"/>
        <end position="575"/>
    </location>
</feature>
<feature type="region of interest" description="Disordered" evidence="1">
    <location>
        <begin position="136"/>
        <end position="175"/>
    </location>
</feature>
<keyword evidence="5" id="KW-1185">Reference proteome</keyword>
<protein>
    <submittedName>
        <fullName evidence="4">ABC-2 family transporter protein</fullName>
    </submittedName>
</protein>
<feature type="transmembrane region" description="Helical" evidence="2">
    <location>
        <begin position="723"/>
        <end position="742"/>
    </location>
</feature>
<feature type="transmembrane region" description="Helical" evidence="2">
    <location>
        <begin position="513"/>
        <end position="540"/>
    </location>
</feature>
<accession>A0A518JV02</accession>
<dbReference type="PANTHER" id="PTHR43471:SF3">
    <property type="entry name" value="ABC TRANSPORTER PERMEASE PROTEIN NATB"/>
    <property type="match status" value="1"/>
</dbReference>